<name>A0A1X7RZV5_ZYMT9</name>
<feature type="compositionally biased region" description="Acidic residues" evidence="1">
    <location>
        <begin position="84"/>
        <end position="96"/>
    </location>
</feature>
<evidence type="ECO:0000256" key="1">
    <source>
        <dbReference type="SAM" id="MobiDB-lite"/>
    </source>
</evidence>
<dbReference type="Proteomes" id="UP000215127">
    <property type="component" value="Chromosome 7"/>
</dbReference>
<protein>
    <submittedName>
        <fullName evidence="2">Uncharacterized protein</fullName>
    </submittedName>
</protein>
<proteinExistence type="predicted"/>
<gene>
    <name evidence="2" type="ORF">ZT3D7_G7884</name>
</gene>
<dbReference type="AlphaFoldDB" id="A0A1X7RZV5"/>
<evidence type="ECO:0000313" key="2">
    <source>
        <dbReference type="EMBL" id="SMQ52731.1"/>
    </source>
</evidence>
<reference evidence="2 3" key="1">
    <citation type="submission" date="2016-06" db="EMBL/GenBank/DDBJ databases">
        <authorList>
            <person name="Kjaerup R.B."/>
            <person name="Dalgaard T.S."/>
            <person name="Juul-Madsen H.R."/>
        </authorList>
    </citation>
    <scope>NUCLEOTIDE SEQUENCE [LARGE SCALE GENOMIC DNA]</scope>
</reference>
<dbReference type="EMBL" id="LT853698">
    <property type="protein sequence ID" value="SMQ52731.1"/>
    <property type="molecule type" value="Genomic_DNA"/>
</dbReference>
<sequence length="293" mass="33090">MKRTQEDAELECESSAPAKKPVSGTFALPSTAQLAHRPSTGDPRFLCQASRRVQEPKKTNPPNSFDPKAFVLHNSAQGPTKSEDSDEDMDSEEEREELARFLEDHEDDGGVRDHSKAEETGAFVVRPMATSLPARTILAVPTVAHTATNPFLEPAMTVADFGEYIAEYVLDSHRYMKAWTELSPGQFGILVHDPFHRNKMIEFHTEFMNIEGVLDGRKDWDLSTLPYEFFEGVMEPLRKTGVLAMKLSENRVCEWISVAARSCSESWRLLRKAEEAKEDVEQWPAVWENGMMV</sequence>
<organism evidence="2 3">
    <name type="scientific">Zymoseptoria tritici (strain ST99CH_3D7)</name>
    <dbReference type="NCBI Taxonomy" id="1276538"/>
    <lineage>
        <taxon>Eukaryota</taxon>
        <taxon>Fungi</taxon>
        <taxon>Dikarya</taxon>
        <taxon>Ascomycota</taxon>
        <taxon>Pezizomycotina</taxon>
        <taxon>Dothideomycetes</taxon>
        <taxon>Dothideomycetidae</taxon>
        <taxon>Mycosphaerellales</taxon>
        <taxon>Mycosphaerellaceae</taxon>
        <taxon>Zymoseptoria</taxon>
    </lineage>
</organism>
<accession>A0A1X7RZV5</accession>
<evidence type="ECO:0000313" key="3">
    <source>
        <dbReference type="Proteomes" id="UP000215127"/>
    </source>
</evidence>
<feature type="region of interest" description="Disordered" evidence="1">
    <location>
        <begin position="1"/>
        <end position="97"/>
    </location>
</feature>
<keyword evidence="3" id="KW-1185">Reference proteome</keyword>